<dbReference type="InterPro" id="IPR006083">
    <property type="entry name" value="PRK/URK"/>
</dbReference>
<protein>
    <submittedName>
        <fullName evidence="2">Unannotated protein</fullName>
    </submittedName>
</protein>
<dbReference type="GO" id="GO:0016301">
    <property type="term" value="F:kinase activity"/>
    <property type="evidence" value="ECO:0007669"/>
    <property type="project" value="InterPro"/>
</dbReference>
<dbReference type="NCBIfam" id="NF006743">
    <property type="entry name" value="PRK09270.1-2"/>
    <property type="match status" value="1"/>
</dbReference>
<dbReference type="InterPro" id="IPR027417">
    <property type="entry name" value="P-loop_NTPase"/>
</dbReference>
<dbReference type="GO" id="GO:0005524">
    <property type="term" value="F:ATP binding"/>
    <property type="evidence" value="ECO:0007669"/>
    <property type="project" value="InterPro"/>
</dbReference>
<name>A0A6J6Y9X4_9ZZZZ</name>
<dbReference type="PANTHER" id="PTHR10285">
    <property type="entry name" value="URIDINE KINASE"/>
    <property type="match status" value="1"/>
</dbReference>
<evidence type="ECO:0000259" key="1">
    <source>
        <dbReference type="Pfam" id="PF00485"/>
    </source>
</evidence>
<proteinExistence type="predicted"/>
<accession>A0A6J6Y9X4</accession>
<dbReference type="EMBL" id="CAFAAX010000008">
    <property type="protein sequence ID" value="CAB4804268.1"/>
    <property type="molecule type" value="Genomic_DNA"/>
</dbReference>
<dbReference type="SUPFAM" id="SSF52540">
    <property type="entry name" value="P-loop containing nucleoside triphosphate hydrolases"/>
    <property type="match status" value="1"/>
</dbReference>
<reference evidence="2" key="1">
    <citation type="submission" date="2020-05" db="EMBL/GenBank/DDBJ databases">
        <authorList>
            <person name="Chiriac C."/>
            <person name="Salcher M."/>
            <person name="Ghai R."/>
            <person name="Kavagutti S V."/>
        </authorList>
    </citation>
    <scope>NUCLEOTIDE SEQUENCE</scope>
</reference>
<organism evidence="2">
    <name type="scientific">freshwater metagenome</name>
    <dbReference type="NCBI Taxonomy" id="449393"/>
    <lineage>
        <taxon>unclassified sequences</taxon>
        <taxon>metagenomes</taxon>
        <taxon>ecological metagenomes</taxon>
    </lineage>
</organism>
<dbReference type="Gene3D" id="3.40.50.300">
    <property type="entry name" value="P-loop containing nucleotide triphosphate hydrolases"/>
    <property type="match status" value="2"/>
</dbReference>
<dbReference type="EMBL" id="CAFBNQ010000003">
    <property type="protein sequence ID" value="CAB4949273.1"/>
    <property type="molecule type" value="Genomic_DNA"/>
</dbReference>
<gene>
    <name evidence="2" type="ORF">UFOPK3119_00160</name>
    <name evidence="3" type="ORF">UFOPK3861_00075</name>
</gene>
<dbReference type="Pfam" id="PF00485">
    <property type="entry name" value="PRK"/>
    <property type="match status" value="1"/>
</dbReference>
<evidence type="ECO:0000313" key="3">
    <source>
        <dbReference type="EMBL" id="CAB4949273.1"/>
    </source>
</evidence>
<dbReference type="AlphaFoldDB" id="A0A6J6Y9X4"/>
<feature type="domain" description="Phosphoribulokinase/uridine kinase" evidence="1">
    <location>
        <begin position="27"/>
        <end position="209"/>
    </location>
</feature>
<sequence length="211" mass="23375">MPEQLANQQAALARIESFLADSTERVLIGIIGKPGAGKSTLSKFLMSKLPKEFVTVVPMDGYHLSNKVLKDLKRADRKGAPDTFDVAGFASLVKRIRSEQTQNIYYPIFDRAIEESIAAQGVVTSATKVVIIEGNYLLHDAGGWEEVKDLLDESWMVDVDDDKRIARLISRHIAYGKEPEAAKAWAKGTDEANAQLIERGRSRADFVVQID</sequence>
<evidence type="ECO:0000313" key="2">
    <source>
        <dbReference type="EMBL" id="CAB4804268.1"/>
    </source>
</evidence>